<keyword evidence="2" id="KW-1185">Reference proteome</keyword>
<accession>A0ABU5ABU5</accession>
<organism evidence="1 2">
    <name type="scientific">Mesorhizobium vachelliae</name>
    <dbReference type="NCBI Taxonomy" id="3072309"/>
    <lineage>
        <taxon>Bacteria</taxon>
        <taxon>Pseudomonadati</taxon>
        <taxon>Pseudomonadota</taxon>
        <taxon>Alphaproteobacteria</taxon>
        <taxon>Hyphomicrobiales</taxon>
        <taxon>Phyllobacteriaceae</taxon>
        <taxon>Mesorhizobium</taxon>
    </lineage>
</organism>
<reference evidence="1 2" key="1">
    <citation type="submission" date="2023-08" db="EMBL/GenBank/DDBJ databases">
        <title>Implementing the SeqCode for naming new Mesorhizobium species isolated from Vachellia karroo root nodules.</title>
        <authorList>
            <person name="Van Lill M."/>
        </authorList>
    </citation>
    <scope>NUCLEOTIDE SEQUENCE [LARGE SCALE GENOMIC DNA]</scope>
    <source>
        <strain evidence="1 2">VK25D</strain>
    </source>
</reference>
<name>A0ABU5ABU5_9HYPH</name>
<dbReference type="EMBL" id="JAVIIQ010000011">
    <property type="protein sequence ID" value="MDX8534072.1"/>
    <property type="molecule type" value="Genomic_DNA"/>
</dbReference>
<proteinExistence type="predicted"/>
<gene>
    <name evidence="1" type="ORF">RFM42_23980</name>
</gene>
<evidence type="ECO:0000313" key="1">
    <source>
        <dbReference type="EMBL" id="MDX8534072.1"/>
    </source>
</evidence>
<dbReference type="Proteomes" id="UP001285154">
    <property type="component" value="Unassembled WGS sequence"/>
</dbReference>
<comment type="caution">
    <text evidence="1">The sequence shown here is derived from an EMBL/GenBank/DDBJ whole genome shotgun (WGS) entry which is preliminary data.</text>
</comment>
<dbReference type="RefSeq" id="WP_320251387.1">
    <property type="nucleotide sequence ID" value="NZ_JAVIIQ010000011.1"/>
</dbReference>
<sequence length="138" mass="14954">MVAYIVDFPKPVTSPSDGVPSFHARTIGAVSGFEQGTIPAAPNYSGDKHVEFDCTSSCMQPWNGFAVSERGLKFLQEWMDSNLPHHSSTDTTLAQELARRLTSDAKKAGIRSEEISEEVGSIFSTMLEALGSSDIEPD</sequence>
<protein>
    <recommendedName>
        <fullName evidence="3">DUF768 domain-containing protein</fullName>
    </recommendedName>
</protein>
<evidence type="ECO:0000313" key="2">
    <source>
        <dbReference type="Proteomes" id="UP001285154"/>
    </source>
</evidence>
<evidence type="ECO:0008006" key="3">
    <source>
        <dbReference type="Google" id="ProtNLM"/>
    </source>
</evidence>